<dbReference type="InterPro" id="IPR013766">
    <property type="entry name" value="Thioredoxin_domain"/>
</dbReference>
<dbReference type="PANTHER" id="PTHR32234:SF0">
    <property type="entry name" value="THIOL:DISULFIDE INTERCHANGE PROTEIN DSBD"/>
    <property type="match status" value="1"/>
</dbReference>
<dbReference type="PANTHER" id="PTHR32234">
    <property type="entry name" value="THIOL:DISULFIDE INTERCHANGE PROTEIN DSBD"/>
    <property type="match status" value="1"/>
</dbReference>
<dbReference type="Proteomes" id="UP001319180">
    <property type="component" value="Unassembled WGS sequence"/>
</dbReference>
<keyword evidence="1" id="KW-0732">Signal</keyword>
<dbReference type="EMBL" id="JAHESC010000090">
    <property type="protein sequence ID" value="MBT1690804.1"/>
    <property type="molecule type" value="Genomic_DNA"/>
</dbReference>
<feature type="signal peptide" evidence="1">
    <location>
        <begin position="1"/>
        <end position="28"/>
    </location>
</feature>
<accession>A0AAP2DFG7</accession>
<sequence length="150" mass="16752">MKNPLFNNRLPAFFVMLVFMLCSIQAVAQQQAVAPEIKFTTQQYEQVLAAAKLTHKLIFVDAFATWCGPCRQLKKTTFKDPEAAAYFNTHFINYSMDVEKGEGVTLAKGWQIDGLPTLLILDENGKVLATHTGYVDGKGLMEFAQEAKTN</sequence>
<evidence type="ECO:0000256" key="1">
    <source>
        <dbReference type="SAM" id="SignalP"/>
    </source>
</evidence>
<reference evidence="3 4" key="1">
    <citation type="submission" date="2021-05" db="EMBL/GenBank/DDBJ databases">
        <title>A Polyphasic approach of four new species of the genus Ohtaekwangia: Ohtaekwangia histidinii sp. nov., Ohtaekwangia cretensis sp. nov., Ohtaekwangia indiensis sp. nov., Ohtaekwangia reichenbachii sp. nov. from diverse environment.</title>
        <authorList>
            <person name="Octaviana S."/>
        </authorList>
    </citation>
    <scope>NUCLEOTIDE SEQUENCE [LARGE SCALE GENOMIC DNA]</scope>
    <source>
        <strain evidence="3 4">PWU37</strain>
    </source>
</reference>
<keyword evidence="4" id="KW-1185">Reference proteome</keyword>
<gene>
    <name evidence="3" type="ORF">KK078_29840</name>
</gene>
<protein>
    <submittedName>
        <fullName evidence="3">Thioredoxin family protein</fullName>
    </submittedName>
</protein>
<dbReference type="AlphaFoldDB" id="A0AAP2DFG7"/>
<dbReference type="GO" id="GO:0015035">
    <property type="term" value="F:protein-disulfide reductase activity"/>
    <property type="evidence" value="ECO:0007669"/>
    <property type="project" value="TreeGrafter"/>
</dbReference>
<dbReference type="InterPro" id="IPR012336">
    <property type="entry name" value="Thioredoxin-like_fold"/>
</dbReference>
<dbReference type="InterPro" id="IPR036249">
    <property type="entry name" value="Thioredoxin-like_sf"/>
</dbReference>
<organism evidence="3 4">
    <name type="scientific">Dawidia soli</name>
    <dbReference type="NCBI Taxonomy" id="2782352"/>
    <lineage>
        <taxon>Bacteria</taxon>
        <taxon>Pseudomonadati</taxon>
        <taxon>Bacteroidota</taxon>
        <taxon>Cytophagia</taxon>
        <taxon>Cytophagales</taxon>
        <taxon>Chryseotaleaceae</taxon>
        <taxon>Dawidia</taxon>
    </lineage>
</organism>
<dbReference type="SUPFAM" id="SSF52833">
    <property type="entry name" value="Thioredoxin-like"/>
    <property type="match status" value="1"/>
</dbReference>
<dbReference type="Gene3D" id="3.40.30.10">
    <property type="entry name" value="Glutaredoxin"/>
    <property type="match status" value="1"/>
</dbReference>
<dbReference type="PROSITE" id="PS51352">
    <property type="entry name" value="THIOREDOXIN_2"/>
    <property type="match status" value="1"/>
</dbReference>
<comment type="caution">
    <text evidence="3">The sequence shown here is derived from an EMBL/GenBank/DDBJ whole genome shotgun (WGS) entry which is preliminary data.</text>
</comment>
<dbReference type="RefSeq" id="WP_254094610.1">
    <property type="nucleotide sequence ID" value="NZ_JAHESC010000090.1"/>
</dbReference>
<proteinExistence type="predicted"/>
<name>A0AAP2DFG7_9BACT</name>
<evidence type="ECO:0000313" key="4">
    <source>
        <dbReference type="Proteomes" id="UP001319180"/>
    </source>
</evidence>
<dbReference type="CDD" id="cd02947">
    <property type="entry name" value="TRX_family"/>
    <property type="match status" value="1"/>
</dbReference>
<feature type="domain" description="Thioredoxin" evidence="2">
    <location>
        <begin position="28"/>
        <end position="149"/>
    </location>
</feature>
<feature type="chain" id="PRO_5042822056" evidence="1">
    <location>
        <begin position="29"/>
        <end position="150"/>
    </location>
</feature>
<dbReference type="GO" id="GO:0045454">
    <property type="term" value="P:cell redox homeostasis"/>
    <property type="evidence" value="ECO:0007669"/>
    <property type="project" value="TreeGrafter"/>
</dbReference>
<evidence type="ECO:0000259" key="2">
    <source>
        <dbReference type="PROSITE" id="PS51352"/>
    </source>
</evidence>
<dbReference type="Pfam" id="PF13098">
    <property type="entry name" value="Thioredoxin_2"/>
    <property type="match status" value="1"/>
</dbReference>
<evidence type="ECO:0000313" key="3">
    <source>
        <dbReference type="EMBL" id="MBT1690804.1"/>
    </source>
</evidence>